<reference evidence="3" key="1">
    <citation type="submission" date="2016-11" db="EMBL/GenBank/DDBJ databases">
        <authorList>
            <person name="Varghese N."/>
            <person name="Submissions S."/>
        </authorList>
    </citation>
    <scope>NUCLEOTIDE SEQUENCE [LARGE SCALE GENOMIC DNA]</scope>
    <source>
        <strain evidence="3">UWOS</strain>
    </source>
</reference>
<organism evidence="2 3">
    <name type="scientific">Fibrobacter intestinalis</name>
    <dbReference type="NCBI Taxonomy" id="28122"/>
    <lineage>
        <taxon>Bacteria</taxon>
        <taxon>Pseudomonadati</taxon>
        <taxon>Fibrobacterota</taxon>
        <taxon>Fibrobacteria</taxon>
        <taxon>Fibrobacterales</taxon>
        <taxon>Fibrobacteraceae</taxon>
        <taxon>Fibrobacter</taxon>
    </lineage>
</organism>
<keyword evidence="1" id="KW-1133">Transmembrane helix</keyword>
<feature type="transmembrane region" description="Helical" evidence="1">
    <location>
        <begin position="12"/>
        <end position="30"/>
    </location>
</feature>
<dbReference type="NCBIfam" id="TIGR02532">
    <property type="entry name" value="IV_pilin_GFxxxE"/>
    <property type="match status" value="1"/>
</dbReference>
<accession>A0A1M6S657</accession>
<dbReference type="EMBL" id="FRAW01000005">
    <property type="protein sequence ID" value="SHK40181.1"/>
    <property type="molecule type" value="Genomic_DNA"/>
</dbReference>
<evidence type="ECO:0000313" key="3">
    <source>
        <dbReference type="Proteomes" id="UP000184275"/>
    </source>
</evidence>
<keyword evidence="3" id="KW-1185">Reference proteome</keyword>
<proteinExistence type="predicted"/>
<protein>
    <submittedName>
        <fullName evidence="2">Prepilin-type N-terminal cleavage/methylation domain-containing protein</fullName>
    </submittedName>
</protein>
<dbReference type="Proteomes" id="UP000184275">
    <property type="component" value="Unassembled WGS sequence"/>
</dbReference>
<dbReference type="RefSeq" id="WP_073302911.1">
    <property type="nucleotide sequence ID" value="NZ_FRAW01000005.1"/>
</dbReference>
<gene>
    <name evidence="2" type="ORF">SAMN05720469_10551</name>
</gene>
<dbReference type="InterPro" id="IPR012902">
    <property type="entry name" value="N_methyl_site"/>
</dbReference>
<sequence>MNKRGFTLMELVVYMAMIGIVVLVAGEAFSNSTRFRVRSQNMLKAAQLAENVGVLFKDDVSQLGAKSSKELSLGATADTFFVERENIYIHPDDATRPDSSSFVIVKDFDGVAGNDSLGLLRMRYREDGTFGAVEKIGWYVNNGVLKRSCQTISGVEDPENCPLDEPLTVEMAENVELFTVLPAKPQADLANSRILPSSDTSEKAFRLIPRFGDDNFAYLQTTPSSGGTSVGLSGFASNYDFEMQKPINDGKNANQVFLATANSTSGNWKSLCKKISLESGVEYEISFSMPYSEDASRMFCPGRDHMSVGFRYVNDASRPAELNDFLFYPPTLEGAAEGLRSMRFSVKDSIRDVCLAFTFASYSPVAATGTVFLSEVQLRKVESANYQFDESININESDAQYVRNKQNVKALRWHLVVNQNGETGQVTSVVPIPSNGPRD</sequence>
<evidence type="ECO:0000256" key="1">
    <source>
        <dbReference type="SAM" id="Phobius"/>
    </source>
</evidence>
<name>A0A1M6S657_9BACT</name>
<dbReference type="Pfam" id="PF07963">
    <property type="entry name" value="N_methyl"/>
    <property type="match status" value="1"/>
</dbReference>
<keyword evidence="1" id="KW-0812">Transmembrane</keyword>
<evidence type="ECO:0000313" key="2">
    <source>
        <dbReference type="EMBL" id="SHK40181.1"/>
    </source>
</evidence>
<dbReference type="AlphaFoldDB" id="A0A1M6S657"/>
<keyword evidence="1" id="KW-0472">Membrane</keyword>